<evidence type="ECO:0000313" key="1">
    <source>
        <dbReference type="EMBL" id="KAE8244904.1"/>
    </source>
</evidence>
<protein>
    <submittedName>
        <fullName evidence="1">Uncharacterized protein</fullName>
    </submittedName>
</protein>
<comment type="caution">
    <text evidence="1">The sequence shown here is derived from an EMBL/GenBank/DDBJ whole genome shotgun (WGS) entry which is preliminary data.</text>
</comment>
<organism evidence="1 2">
    <name type="scientific">Tilletia indica</name>
    <dbReference type="NCBI Taxonomy" id="43049"/>
    <lineage>
        <taxon>Eukaryota</taxon>
        <taxon>Fungi</taxon>
        <taxon>Dikarya</taxon>
        <taxon>Basidiomycota</taxon>
        <taxon>Ustilaginomycotina</taxon>
        <taxon>Exobasidiomycetes</taxon>
        <taxon>Tilletiales</taxon>
        <taxon>Tilletiaceae</taxon>
        <taxon>Tilletia</taxon>
    </lineage>
</organism>
<keyword evidence="2" id="KW-1185">Reference proteome</keyword>
<proteinExistence type="predicted"/>
<name>A0A177TH27_9BASI</name>
<reference evidence="1" key="1">
    <citation type="submission" date="2016-04" db="EMBL/GenBank/DDBJ databases">
        <authorList>
            <person name="Nguyen H.D."/>
            <person name="Samba Siva P."/>
            <person name="Cullis J."/>
            <person name="Levesque C.A."/>
            <person name="Hambleton S."/>
        </authorList>
    </citation>
    <scope>NUCLEOTIDE SEQUENCE</scope>
    <source>
        <strain evidence="1">DAOMC 236416</strain>
    </source>
</reference>
<evidence type="ECO:0000313" key="2">
    <source>
        <dbReference type="Proteomes" id="UP000077521"/>
    </source>
</evidence>
<accession>A0A177TH27</accession>
<dbReference type="EMBL" id="LWDF02000557">
    <property type="protein sequence ID" value="KAE8244904.1"/>
    <property type="molecule type" value="Genomic_DNA"/>
</dbReference>
<dbReference type="Proteomes" id="UP000077521">
    <property type="component" value="Unassembled WGS sequence"/>
</dbReference>
<sequence>MQPFTANPLLALLTLGAAVVSVSASPEATPAPAAIAKRDGSLPTGTALNSIFGTVIASYSSDYAALQSSITAAGISMQSVLRAGTATRTKSTFASGSAASCILPYVKNDTAYCCPGGDIIDGVCYANGSGQFVDSTYFQQKSTSTANKPSTGSAGALVGTSGLASMAAMGAAALAGVAILMV</sequence>
<gene>
    <name evidence="1" type="ORF">A4X13_0g6181</name>
</gene>
<reference evidence="1" key="2">
    <citation type="journal article" date="2019" name="IMA Fungus">
        <title>Genome sequencing and comparison of five Tilletia species to identify candidate genes for the detection of regulated species infecting wheat.</title>
        <authorList>
            <person name="Nguyen H.D.T."/>
            <person name="Sultana T."/>
            <person name="Kesanakurti P."/>
            <person name="Hambleton S."/>
        </authorList>
    </citation>
    <scope>NUCLEOTIDE SEQUENCE</scope>
    <source>
        <strain evidence="1">DAOMC 236416</strain>
    </source>
</reference>
<dbReference type="AlphaFoldDB" id="A0A177TH27"/>